<keyword evidence="2" id="KW-1185">Reference proteome</keyword>
<gene>
    <name evidence="1" type="ORF">ZIOFF_014826</name>
</gene>
<protein>
    <submittedName>
        <fullName evidence="1">Uncharacterized protein</fullName>
    </submittedName>
</protein>
<organism evidence="1 2">
    <name type="scientific">Zingiber officinale</name>
    <name type="common">Ginger</name>
    <name type="synonym">Amomum zingiber</name>
    <dbReference type="NCBI Taxonomy" id="94328"/>
    <lineage>
        <taxon>Eukaryota</taxon>
        <taxon>Viridiplantae</taxon>
        <taxon>Streptophyta</taxon>
        <taxon>Embryophyta</taxon>
        <taxon>Tracheophyta</taxon>
        <taxon>Spermatophyta</taxon>
        <taxon>Magnoliopsida</taxon>
        <taxon>Liliopsida</taxon>
        <taxon>Zingiberales</taxon>
        <taxon>Zingiberaceae</taxon>
        <taxon>Zingiber</taxon>
    </lineage>
</organism>
<comment type="caution">
    <text evidence="1">The sequence shown here is derived from an EMBL/GenBank/DDBJ whole genome shotgun (WGS) entry which is preliminary data.</text>
</comment>
<proteinExistence type="predicted"/>
<sequence length="175" mass="18889">MLSSIILGFGRQILAIPATNYAVIPAGVRLAILAGVHPAILAGVAIPIRYYRDKISDVMKKARHTGIFDPCDPIILKARTLLAEVASPLVKPGQRGKHATDKDSGDMAVEEEIFMASELMVNRGTPNGYRSFVAAISIEQFGRSVQDERFDRAEDAEDIQSACSHRPLGITVGAC</sequence>
<dbReference type="AlphaFoldDB" id="A0A8J5LLY6"/>
<dbReference type="EMBL" id="JACMSC010000004">
    <property type="protein sequence ID" value="KAG6524882.1"/>
    <property type="molecule type" value="Genomic_DNA"/>
</dbReference>
<reference evidence="1 2" key="1">
    <citation type="submission" date="2020-08" db="EMBL/GenBank/DDBJ databases">
        <title>Plant Genome Project.</title>
        <authorList>
            <person name="Zhang R.-G."/>
        </authorList>
    </citation>
    <scope>NUCLEOTIDE SEQUENCE [LARGE SCALE GENOMIC DNA]</scope>
    <source>
        <tissue evidence="1">Rhizome</tissue>
    </source>
</reference>
<evidence type="ECO:0000313" key="2">
    <source>
        <dbReference type="Proteomes" id="UP000734854"/>
    </source>
</evidence>
<accession>A0A8J5LLY6</accession>
<evidence type="ECO:0000313" key="1">
    <source>
        <dbReference type="EMBL" id="KAG6524882.1"/>
    </source>
</evidence>
<name>A0A8J5LLY6_ZINOF</name>
<dbReference type="Proteomes" id="UP000734854">
    <property type="component" value="Unassembled WGS sequence"/>
</dbReference>